<sequence>MKQIKTIRSRLDNAKDFDTEVNRALRDRWELKKRRILRPLAQSTDRYTCTILYAELEKELDQ</sequence>
<protein>
    <submittedName>
        <fullName evidence="1">Uncharacterized protein</fullName>
    </submittedName>
</protein>
<dbReference type="AlphaFoldDB" id="A0A1C6I851"/>
<dbReference type="EMBL" id="FMHG01000001">
    <property type="protein sequence ID" value="SCJ66312.1"/>
    <property type="molecule type" value="Genomic_DNA"/>
</dbReference>
<evidence type="ECO:0000313" key="1">
    <source>
        <dbReference type="EMBL" id="SCJ66312.1"/>
    </source>
</evidence>
<accession>A0A1C6I851</accession>
<proteinExistence type="predicted"/>
<reference evidence="1" key="1">
    <citation type="submission" date="2015-09" db="EMBL/GenBank/DDBJ databases">
        <authorList>
            <consortium name="Pathogen Informatics"/>
        </authorList>
    </citation>
    <scope>NUCLEOTIDE SEQUENCE</scope>
    <source>
        <strain evidence="1">2789STDY5834896</strain>
    </source>
</reference>
<organism evidence="1">
    <name type="scientific">uncultured Anaerotruncus sp</name>
    <dbReference type="NCBI Taxonomy" id="905011"/>
    <lineage>
        <taxon>Bacteria</taxon>
        <taxon>Bacillati</taxon>
        <taxon>Bacillota</taxon>
        <taxon>Clostridia</taxon>
        <taxon>Eubacteriales</taxon>
        <taxon>Oscillospiraceae</taxon>
        <taxon>Anaerotruncus</taxon>
        <taxon>environmental samples</taxon>
    </lineage>
</organism>
<name>A0A1C6I851_9FIRM</name>
<gene>
    <name evidence="1" type="ORF">SAMEA3545359_01315</name>
</gene>